<dbReference type="GO" id="GO:0097367">
    <property type="term" value="F:carbohydrate derivative binding"/>
    <property type="evidence" value="ECO:0007669"/>
    <property type="project" value="InterPro"/>
</dbReference>
<dbReference type="GeneID" id="84218049"/>
<reference evidence="2 3" key="1">
    <citation type="submission" date="2020-05" db="EMBL/GenBank/DDBJ databases">
        <authorList>
            <person name="Zhang R."/>
        </authorList>
    </citation>
    <scope>NUCLEOTIDE SEQUENCE [LARGE SCALE GENOMIC DNA]</scope>
    <source>
        <strain evidence="2 3">DSM 28986</strain>
    </source>
</reference>
<dbReference type="InterPro" id="IPR046348">
    <property type="entry name" value="SIS_dom_sf"/>
</dbReference>
<comment type="caution">
    <text evidence="2">The sequence shown here is derived from an EMBL/GenBank/DDBJ whole genome shotgun (WGS) entry which is preliminary data.</text>
</comment>
<sequence>MTDTIPEKRNGHPYYMYGMIRETPESLEITRKTMENTDYSFLSSKPLLFTGNGTAYHAAQIGAGFLYKTDLKYAFVQSYELLNYYVPVHGTVVGISNSGKTKSTIDSLIYQKKFSYIVGITHYHGTPMELISNKSIVIDADDKSLCNTKSFFDNAIASMYIASRYAGIDMDIDNTIETLKGLVASLDSTVKKIAHNLSYVNRIFVLGAGPEEPVAREAAQKIKEATHIHAEGIELEEFIHGCTSLIDDKSLLIIINSNTVNSRTDDIVRACKVVGTKTVVINGDGDYSIDLPDLGDEYINALLNVLPLYYLAYYMAVEQNVNPDLLRFDEETYRKFDDIVFPPGAH</sequence>
<evidence type="ECO:0000313" key="2">
    <source>
        <dbReference type="EMBL" id="NOL59493.1"/>
    </source>
</evidence>
<dbReference type="GO" id="GO:0006002">
    <property type="term" value="P:fructose 6-phosphate metabolic process"/>
    <property type="evidence" value="ECO:0007669"/>
    <property type="project" value="TreeGrafter"/>
</dbReference>
<dbReference type="GO" id="GO:0006487">
    <property type="term" value="P:protein N-linked glycosylation"/>
    <property type="evidence" value="ECO:0007669"/>
    <property type="project" value="TreeGrafter"/>
</dbReference>
<dbReference type="PANTHER" id="PTHR10937">
    <property type="entry name" value="GLUCOSAMINE--FRUCTOSE-6-PHOSPHATE AMINOTRANSFERASE, ISOMERIZING"/>
    <property type="match status" value="1"/>
</dbReference>
<protein>
    <submittedName>
        <fullName evidence="2">SIS domain-containing protein</fullName>
    </submittedName>
</protein>
<dbReference type="PANTHER" id="PTHR10937:SF0">
    <property type="entry name" value="GLUTAMINE--FRUCTOSE-6-PHOSPHATE TRANSAMINASE (ISOMERIZING)"/>
    <property type="match status" value="1"/>
</dbReference>
<dbReference type="EMBL" id="JABGBP010000038">
    <property type="protein sequence ID" value="NOL59493.1"/>
    <property type="molecule type" value="Genomic_DNA"/>
</dbReference>
<feature type="domain" description="SIS" evidence="1">
    <location>
        <begin position="193"/>
        <end position="326"/>
    </location>
</feature>
<accession>A0A7K4FKC5</accession>
<dbReference type="Gene3D" id="3.40.50.10490">
    <property type="entry name" value="Glucose-6-phosphate isomerase like protein, domain 1"/>
    <property type="match status" value="2"/>
</dbReference>
<dbReference type="Pfam" id="PF01380">
    <property type="entry name" value="SIS"/>
    <property type="match status" value="1"/>
</dbReference>
<dbReference type="RefSeq" id="WP_171481235.1">
    <property type="nucleotide sequence ID" value="NZ_CP133600.1"/>
</dbReference>
<name>A0A7K4FKC5_9ARCH</name>
<dbReference type="SUPFAM" id="SSF53697">
    <property type="entry name" value="SIS domain"/>
    <property type="match status" value="1"/>
</dbReference>
<dbReference type="GO" id="GO:0004360">
    <property type="term" value="F:glutamine-fructose-6-phosphate transaminase (isomerizing) activity"/>
    <property type="evidence" value="ECO:0007669"/>
    <property type="project" value="TreeGrafter"/>
</dbReference>
<gene>
    <name evidence="2" type="ORF">HLB00_01400</name>
</gene>
<dbReference type="AlphaFoldDB" id="A0A7K4FKC5"/>
<dbReference type="InterPro" id="IPR001347">
    <property type="entry name" value="SIS_dom"/>
</dbReference>
<organism evidence="2 3">
    <name type="scientific">Ferroplasma acidiphilum</name>
    <dbReference type="NCBI Taxonomy" id="74969"/>
    <lineage>
        <taxon>Archaea</taxon>
        <taxon>Methanobacteriati</taxon>
        <taxon>Thermoplasmatota</taxon>
        <taxon>Thermoplasmata</taxon>
        <taxon>Thermoplasmatales</taxon>
        <taxon>Ferroplasmaceae</taxon>
        <taxon>Ferroplasma</taxon>
    </lineage>
</organism>
<evidence type="ECO:0000313" key="3">
    <source>
        <dbReference type="Proteomes" id="UP000546917"/>
    </source>
</evidence>
<evidence type="ECO:0000259" key="1">
    <source>
        <dbReference type="PROSITE" id="PS51464"/>
    </source>
</evidence>
<dbReference type="CDD" id="cd05009">
    <property type="entry name" value="SIS_GlmS_GlmD_2"/>
    <property type="match status" value="1"/>
</dbReference>
<dbReference type="GO" id="GO:0006047">
    <property type="term" value="P:UDP-N-acetylglucosamine metabolic process"/>
    <property type="evidence" value="ECO:0007669"/>
    <property type="project" value="TreeGrafter"/>
</dbReference>
<dbReference type="InterPro" id="IPR035490">
    <property type="entry name" value="GlmS/FrlB_SIS"/>
</dbReference>
<dbReference type="Proteomes" id="UP000546917">
    <property type="component" value="Unassembled WGS sequence"/>
</dbReference>
<proteinExistence type="predicted"/>
<dbReference type="PROSITE" id="PS51464">
    <property type="entry name" value="SIS"/>
    <property type="match status" value="1"/>
</dbReference>